<accession>A0A2T5FZD1</accession>
<dbReference type="OrthoDB" id="9794917at2"/>
<evidence type="ECO:0000313" key="2">
    <source>
        <dbReference type="EMBL" id="PTQ12053.1"/>
    </source>
</evidence>
<reference evidence="2 3" key="1">
    <citation type="submission" date="2017-09" db="EMBL/GenBank/DDBJ databases">
        <title>Sphingomonas panjinensis sp.nov., isolated from oil-contaminated soil.</title>
        <authorList>
            <person name="Wang L."/>
            <person name="Chen L."/>
        </authorList>
    </citation>
    <scope>NUCLEOTIDE SEQUENCE [LARGE SCALE GENOMIC DNA]</scope>
    <source>
        <strain evidence="2 3">FW-11</strain>
    </source>
</reference>
<dbReference type="EMBL" id="NWBU01000005">
    <property type="protein sequence ID" value="PTQ12053.1"/>
    <property type="molecule type" value="Genomic_DNA"/>
</dbReference>
<dbReference type="InterPro" id="IPR004360">
    <property type="entry name" value="Glyas_Fos-R_dOase_dom"/>
</dbReference>
<dbReference type="PANTHER" id="PTHR36437:SF2">
    <property type="entry name" value="GLYOXALASE_BLEOMYCIN RESISTANCE PROTEIN_DIOXYGENASE"/>
    <property type="match status" value="1"/>
</dbReference>
<feature type="domain" description="VOC" evidence="1">
    <location>
        <begin position="4"/>
        <end position="128"/>
    </location>
</feature>
<dbReference type="PROSITE" id="PS51819">
    <property type="entry name" value="VOC"/>
    <property type="match status" value="1"/>
</dbReference>
<proteinExistence type="predicted"/>
<dbReference type="PANTHER" id="PTHR36437">
    <property type="entry name" value="GLYOXALASE/BLEOMYCIN RESISTANCE PROTEIN/DIOXYGENASE"/>
    <property type="match status" value="1"/>
</dbReference>
<gene>
    <name evidence="2" type="ORF">CLG96_05615</name>
</gene>
<dbReference type="Proteomes" id="UP000244162">
    <property type="component" value="Unassembled WGS sequence"/>
</dbReference>
<comment type="caution">
    <text evidence="2">The sequence shown here is derived from an EMBL/GenBank/DDBJ whole genome shotgun (WGS) entry which is preliminary data.</text>
</comment>
<dbReference type="SUPFAM" id="SSF54593">
    <property type="entry name" value="Glyoxalase/Bleomycin resistance protein/Dihydroxybiphenyl dioxygenase"/>
    <property type="match status" value="1"/>
</dbReference>
<evidence type="ECO:0000259" key="1">
    <source>
        <dbReference type="PROSITE" id="PS51819"/>
    </source>
</evidence>
<dbReference type="CDD" id="cd07263">
    <property type="entry name" value="VOC_like"/>
    <property type="match status" value="1"/>
</dbReference>
<name>A0A2T5FZD1_9SPHN</name>
<sequence>MRQSLSLTAVLVIDYDDAIAFYTNMLGFELREDTRLSAEKRWVVVAPPGSDGSAILLAKAANARQARAVGDQSGGRVFLFLQTDDFERDYAAYTERGVRFVEQPRTESYGTVAVFEDLYGNRWDLIESAAGLIPSKKIAIQKNVRFEA</sequence>
<evidence type="ECO:0000313" key="3">
    <source>
        <dbReference type="Proteomes" id="UP000244162"/>
    </source>
</evidence>
<protein>
    <submittedName>
        <fullName evidence="2">Glyoxalase</fullName>
    </submittedName>
</protein>
<organism evidence="2 3">
    <name type="scientific">Sphingomonas oleivorans</name>
    <dbReference type="NCBI Taxonomy" id="1735121"/>
    <lineage>
        <taxon>Bacteria</taxon>
        <taxon>Pseudomonadati</taxon>
        <taxon>Pseudomonadota</taxon>
        <taxon>Alphaproteobacteria</taxon>
        <taxon>Sphingomonadales</taxon>
        <taxon>Sphingomonadaceae</taxon>
        <taxon>Sphingomonas</taxon>
    </lineage>
</organism>
<dbReference type="Pfam" id="PF00903">
    <property type="entry name" value="Glyoxalase"/>
    <property type="match status" value="1"/>
</dbReference>
<dbReference type="Gene3D" id="3.10.180.10">
    <property type="entry name" value="2,3-Dihydroxybiphenyl 1,2-Dioxygenase, domain 1"/>
    <property type="match status" value="1"/>
</dbReference>
<dbReference type="InterPro" id="IPR029068">
    <property type="entry name" value="Glyas_Bleomycin-R_OHBP_Dase"/>
</dbReference>
<keyword evidence="3" id="KW-1185">Reference proteome</keyword>
<dbReference type="InterPro" id="IPR037523">
    <property type="entry name" value="VOC_core"/>
</dbReference>
<dbReference type="AlphaFoldDB" id="A0A2T5FZD1"/>
<dbReference type="RefSeq" id="WP_107966918.1">
    <property type="nucleotide sequence ID" value="NZ_NWBU01000005.1"/>
</dbReference>